<evidence type="ECO:0000313" key="4">
    <source>
        <dbReference type="Proteomes" id="UP000624183"/>
    </source>
</evidence>
<keyword evidence="2" id="KW-0812">Transmembrane</keyword>
<evidence type="ECO:0000256" key="2">
    <source>
        <dbReference type="SAM" id="Phobius"/>
    </source>
</evidence>
<dbReference type="NCBIfam" id="NF033634">
    <property type="entry name" value="SLATT_1"/>
    <property type="match status" value="1"/>
</dbReference>
<dbReference type="Pfam" id="PF14015">
    <property type="entry name" value="DUF4231"/>
    <property type="match status" value="1"/>
</dbReference>
<comment type="caution">
    <text evidence="3">The sequence shown here is derived from an EMBL/GenBank/DDBJ whole genome shotgun (WGS) entry which is preliminary data.</text>
</comment>
<sequence length="273" mass="30229">MATGERSLLDVEKEIIDTEDSINKMLYRMRWARCVVFGVLPLSIAGLIAGNLLIDFSPPGAGEAALNAPLVFSLLASTIGGITFFNITRGYLRIYRKNLLKLHAERDSLAGAGGQAAVGLQAFFRYRGKVPELRNSYWRSASKYRSRHNRFQLVVIVGSILASVSTTAAAEQGFWSWLAVALSASVSVSAGIISQFKYRERSMNLQQTADSIDQEVKAHELGIRRYKGLSPEQAAAEFAEEIERLKEEQRKKELQLEQPPDGRQGQDVHNPSG</sequence>
<evidence type="ECO:0000256" key="1">
    <source>
        <dbReference type="SAM" id="MobiDB-lite"/>
    </source>
</evidence>
<feature type="transmembrane region" description="Helical" evidence="2">
    <location>
        <begin position="34"/>
        <end position="54"/>
    </location>
</feature>
<accession>A0ABQ3BG29</accession>
<keyword evidence="2" id="KW-0472">Membrane</keyword>
<feature type="transmembrane region" description="Helical" evidence="2">
    <location>
        <begin position="66"/>
        <end position="87"/>
    </location>
</feature>
<feature type="transmembrane region" description="Helical" evidence="2">
    <location>
        <begin position="174"/>
        <end position="193"/>
    </location>
</feature>
<dbReference type="InterPro" id="IPR025325">
    <property type="entry name" value="DUF4231"/>
</dbReference>
<protein>
    <recommendedName>
        <fullName evidence="5">DUF4231 domain-containing protein</fullName>
    </recommendedName>
</protein>
<gene>
    <name evidence="3" type="ORF">GCM10010328_15420</name>
</gene>
<keyword evidence="4" id="KW-1185">Reference proteome</keyword>
<dbReference type="Proteomes" id="UP000624183">
    <property type="component" value="Unassembled WGS sequence"/>
</dbReference>
<feature type="region of interest" description="Disordered" evidence="1">
    <location>
        <begin position="249"/>
        <end position="273"/>
    </location>
</feature>
<evidence type="ECO:0008006" key="5">
    <source>
        <dbReference type="Google" id="ProtNLM"/>
    </source>
</evidence>
<organism evidence="3 4">
    <name type="scientific">Streptomyces rubiginosohelvolus</name>
    <dbReference type="NCBI Taxonomy" id="67362"/>
    <lineage>
        <taxon>Bacteria</taxon>
        <taxon>Bacillati</taxon>
        <taxon>Actinomycetota</taxon>
        <taxon>Actinomycetes</taxon>
        <taxon>Kitasatosporales</taxon>
        <taxon>Streptomycetaceae</taxon>
        <taxon>Streptomyces</taxon>
    </lineage>
</organism>
<feature type="transmembrane region" description="Helical" evidence="2">
    <location>
        <begin position="151"/>
        <end position="168"/>
    </location>
</feature>
<evidence type="ECO:0000313" key="3">
    <source>
        <dbReference type="EMBL" id="GGZ42437.1"/>
    </source>
</evidence>
<keyword evidence="2" id="KW-1133">Transmembrane helix</keyword>
<name>A0ABQ3BG29_9ACTN</name>
<reference evidence="4" key="1">
    <citation type="journal article" date="2019" name="Int. J. Syst. Evol. Microbiol.">
        <title>The Global Catalogue of Microorganisms (GCM) 10K type strain sequencing project: providing services to taxonomists for standard genome sequencing and annotation.</title>
        <authorList>
            <consortium name="The Broad Institute Genomics Platform"/>
            <consortium name="The Broad Institute Genome Sequencing Center for Infectious Disease"/>
            <person name="Wu L."/>
            <person name="Ma J."/>
        </authorList>
    </citation>
    <scope>NUCLEOTIDE SEQUENCE [LARGE SCALE GENOMIC DNA]</scope>
    <source>
        <strain evidence="4">JCM 4602</strain>
    </source>
</reference>
<dbReference type="EMBL" id="BMUW01000002">
    <property type="protein sequence ID" value="GGZ42437.1"/>
    <property type="molecule type" value="Genomic_DNA"/>
</dbReference>
<proteinExistence type="predicted"/>